<gene>
    <name evidence="6" type="ORF">HK18_10230</name>
</gene>
<proteinExistence type="inferred from homology"/>
<dbReference type="RefSeq" id="WP_086632406.1">
    <property type="nucleotide sequence ID" value="NZ_JOPB01000007.1"/>
</dbReference>
<dbReference type="EMBL" id="JOPB01000007">
    <property type="protein sequence ID" value="OUI78397.1"/>
    <property type="molecule type" value="Genomic_DNA"/>
</dbReference>
<name>A0A251ZUR2_9PROT</name>
<dbReference type="GO" id="GO:0008775">
    <property type="term" value="F:acetate CoA-transferase activity"/>
    <property type="evidence" value="ECO:0007669"/>
    <property type="project" value="InterPro"/>
</dbReference>
<dbReference type="PANTHER" id="PTHR43609">
    <property type="entry name" value="ACETYL-COA HYDROLASE"/>
    <property type="match status" value="1"/>
</dbReference>
<evidence type="ECO:0000259" key="5">
    <source>
        <dbReference type="Pfam" id="PF13336"/>
    </source>
</evidence>
<evidence type="ECO:0000256" key="2">
    <source>
        <dbReference type="PIRSR" id="PIRSR617821-1"/>
    </source>
</evidence>
<dbReference type="GO" id="GO:0006084">
    <property type="term" value="P:acetyl-CoA metabolic process"/>
    <property type="evidence" value="ECO:0007669"/>
    <property type="project" value="InterPro"/>
</dbReference>
<dbReference type="Proteomes" id="UP000194946">
    <property type="component" value="Unassembled WGS sequence"/>
</dbReference>
<keyword evidence="6" id="KW-0378">Hydrolase</keyword>
<dbReference type="Gene3D" id="3.40.1080.10">
    <property type="entry name" value="Glutaconate Coenzyme A-transferase"/>
    <property type="match status" value="1"/>
</dbReference>
<evidence type="ECO:0000256" key="1">
    <source>
        <dbReference type="ARBA" id="ARBA00009632"/>
    </source>
</evidence>
<dbReference type="AlphaFoldDB" id="A0A251ZUR2"/>
<feature type="domain" description="Acetyl-CoA hydrolase/transferase C-terminal" evidence="5">
    <location>
        <begin position="336"/>
        <end position="469"/>
    </location>
</feature>
<feature type="binding site" evidence="3">
    <location>
        <begin position="269"/>
        <end position="273"/>
    </location>
    <ligand>
        <name>CoA</name>
        <dbReference type="ChEBI" id="CHEBI:57287"/>
    </ligand>
</feature>
<feature type="active site" description="5-glutamyl coenzyme A thioester intermediate" evidence="2">
    <location>
        <position position="294"/>
    </location>
</feature>
<evidence type="ECO:0000313" key="6">
    <source>
        <dbReference type="EMBL" id="OUI78397.1"/>
    </source>
</evidence>
<dbReference type="InterPro" id="IPR046433">
    <property type="entry name" value="ActCoA_hydro"/>
</dbReference>
<evidence type="ECO:0000256" key="3">
    <source>
        <dbReference type="PIRSR" id="PIRSR617821-2"/>
    </source>
</evidence>
<protein>
    <submittedName>
        <fullName evidence="6">Acetyl-CoA hydrolase</fullName>
    </submittedName>
</protein>
<dbReference type="InterPro" id="IPR037171">
    <property type="entry name" value="NagB/RpiA_transferase-like"/>
</dbReference>
<dbReference type="Gene3D" id="3.40.1080.20">
    <property type="entry name" value="Acetyl-CoA hydrolase/transferase C-terminal domain"/>
    <property type="match status" value="1"/>
</dbReference>
<evidence type="ECO:0000259" key="4">
    <source>
        <dbReference type="Pfam" id="PF02550"/>
    </source>
</evidence>
<dbReference type="Gene3D" id="3.30.750.70">
    <property type="entry name" value="4-hydroxybutyrate coenzyme like domains"/>
    <property type="match status" value="1"/>
</dbReference>
<dbReference type="Pfam" id="PF02550">
    <property type="entry name" value="AcetylCoA_hydro"/>
    <property type="match status" value="1"/>
</dbReference>
<comment type="similarity">
    <text evidence="1">Belongs to the acetyl-CoA hydrolase/transferase family.</text>
</comment>
<feature type="binding site" evidence="3">
    <location>
        <position position="388"/>
    </location>
    <ligand>
        <name>CoA</name>
        <dbReference type="ChEBI" id="CHEBI:57287"/>
    </ligand>
</feature>
<dbReference type="InterPro" id="IPR017821">
    <property type="entry name" value="Succinate_CoA_transferase"/>
</dbReference>
<dbReference type="GO" id="GO:0003986">
    <property type="term" value="F:acetyl-CoA hydrolase activity"/>
    <property type="evidence" value="ECO:0007669"/>
    <property type="project" value="TreeGrafter"/>
</dbReference>
<dbReference type="NCBIfam" id="TIGR03458">
    <property type="entry name" value="YgfH_subfam"/>
    <property type="match status" value="1"/>
</dbReference>
<dbReference type="FunFam" id="3.40.1080.20:FF:000001">
    <property type="entry name" value="Acetyl-CoA hydrolase Ach1"/>
    <property type="match status" value="1"/>
</dbReference>
<sequence length="506" mass="55498">MHQDKRIHHVGLQRKLCSAEEAAQWIHHGDTVGTSGFTGSGYPKAVPMALADRIQQAHDDGKPFQIQLLTGASTGPELDGALAKVNGVSYRAPFNTDPNMRQRINAGDTNYLDMHLSHVAPLFRSGALGDMDVAIIEVSAIREDGTLIASTAVGNNQLWLDSAKKVILEVNDWQCRELESMHDIWEVSSTFPHQIIPIVNVSDRIGKHYMSVDLDKVVAVVKTHASDRNAPFSPSDDNARAIAGHLLEFFDYEIKKGKMPSQLLPLQSGIGNVANAVMEALNEGHFENLCAYTEVIQDGMLTMLEDGKMSSASATAFSLSPEKAKYFNENIGIFLNKIVLRSQEISNHPEVIRRIGCIAMNGAIEADIFGNVNSTHIMGTRMMNGIGGSGDFARNAYLSIFMTPSLAKGGNISSIVPMISRVDHISQDVQVIVTEQGLADLRGLSPRSRAQVIIENCAHPTYRPLLKEYYRLGLENVSMQTPHLLKEALSWHDQFVATGSMLSELK</sequence>
<dbReference type="PANTHER" id="PTHR43609:SF1">
    <property type="entry name" value="ACETYL-COA HYDROLASE"/>
    <property type="match status" value="1"/>
</dbReference>
<dbReference type="InterPro" id="IPR003702">
    <property type="entry name" value="ActCoA_hydro_N"/>
</dbReference>
<dbReference type="InterPro" id="IPR026888">
    <property type="entry name" value="AcetylCoA_hyd_C"/>
</dbReference>
<feature type="domain" description="Acetyl-CoA hydrolase/transferase N-terminal" evidence="4">
    <location>
        <begin position="12"/>
        <end position="221"/>
    </location>
</feature>
<keyword evidence="7" id="KW-1185">Reference proteome</keyword>
<dbReference type="Pfam" id="PF13336">
    <property type="entry name" value="AcetylCoA_hyd_C"/>
    <property type="match status" value="1"/>
</dbReference>
<dbReference type="InterPro" id="IPR038460">
    <property type="entry name" value="AcetylCoA_hyd_C_sf"/>
</dbReference>
<comment type="caution">
    <text evidence="6">The sequence shown here is derived from an EMBL/GenBank/DDBJ whole genome shotgun (WGS) entry which is preliminary data.</text>
</comment>
<feature type="binding site" evidence="3">
    <location>
        <position position="384"/>
    </location>
    <ligand>
        <name>CoA</name>
        <dbReference type="ChEBI" id="CHEBI:57287"/>
    </ligand>
</feature>
<feature type="binding site" evidence="3">
    <location>
        <position position="364"/>
    </location>
    <ligand>
        <name>CoA</name>
        <dbReference type="ChEBI" id="CHEBI:57287"/>
    </ligand>
</feature>
<evidence type="ECO:0000313" key="7">
    <source>
        <dbReference type="Proteomes" id="UP000194946"/>
    </source>
</evidence>
<dbReference type="SUPFAM" id="SSF100950">
    <property type="entry name" value="NagB/RpiA/CoA transferase-like"/>
    <property type="match status" value="2"/>
</dbReference>
<accession>A0A251ZUR2</accession>
<organism evidence="6 7">
    <name type="scientific">Commensalibacter intestini</name>
    <dbReference type="NCBI Taxonomy" id="479936"/>
    <lineage>
        <taxon>Bacteria</taxon>
        <taxon>Pseudomonadati</taxon>
        <taxon>Pseudomonadota</taxon>
        <taxon>Alphaproteobacteria</taxon>
        <taxon>Acetobacterales</taxon>
        <taxon>Acetobacteraceae</taxon>
    </lineage>
</organism>
<dbReference type="GO" id="GO:0006083">
    <property type="term" value="P:acetate metabolic process"/>
    <property type="evidence" value="ECO:0007669"/>
    <property type="project" value="InterPro"/>
</dbReference>
<feature type="binding site" evidence="3">
    <location>
        <position position="408"/>
    </location>
    <ligand>
        <name>CoA</name>
        <dbReference type="ChEBI" id="CHEBI:57287"/>
    </ligand>
</feature>
<reference evidence="7" key="1">
    <citation type="submission" date="2014-06" db="EMBL/GenBank/DDBJ databases">
        <authorList>
            <person name="Winans N.J."/>
            <person name="Newell P.D."/>
            <person name="Douglas A.E."/>
        </authorList>
    </citation>
    <scope>NUCLEOTIDE SEQUENCE [LARGE SCALE GENOMIC DNA]</scope>
    <source>
        <strain evidence="7">DmL_052</strain>
    </source>
</reference>